<keyword evidence="11" id="KW-0966">Cell projection</keyword>
<protein>
    <recommendedName>
        <fullName evidence="2">Negative regulator of flagellin synthesis</fullName>
    </recommendedName>
    <alternativeName>
        <fullName evidence="8">Anti-sigma-28 factor</fullName>
    </alternativeName>
</protein>
<evidence type="ECO:0000256" key="8">
    <source>
        <dbReference type="ARBA" id="ARBA00030117"/>
    </source>
</evidence>
<keyword evidence="5" id="KW-0805">Transcription regulation</keyword>
<evidence type="ECO:0000256" key="9">
    <source>
        <dbReference type="SAM" id="MobiDB-lite"/>
    </source>
</evidence>
<accession>A0ABW2YMZ1</accession>
<dbReference type="Pfam" id="PF04316">
    <property type="entry name" value="FlgM"/>
    <property type="match status" value="1"/>
</dbReference>
<keyword evidence="6" id="KW-0804">Transcription</keyword>
<evidence type="ECO:0000313" key="11">
    <source>
        <dbReference type="EMBL" id="MFD0739015.1"/>
    </source>
</evidence>
<dbReference type="InterPro" id="IPR035890">
    <property type="entry name" value="Anti-sigma-28_factor_FlgM_sf"/>
</dbReference>
<evidence type="ECO:0000313" key="12">
    <source>
        <dbReference type="Proteomes" id="UP001597090"/>
    </source>
</evidence>
<keyword evidence="11" id="KW-0282">Flagellum</keyword>
<comment type="similarity">
    <text evidence="1">Belongs to the FlgM family.</text>
</comment>
<evidence type="ECO:0000259" key="10">
    <source>
        <dbReference type="Pfam" id="PF04316"/>
    </source>
</evidence>
<evidence type="ECO:0000256" key="3">
    <source>
        <dbReference type="ARBA" id="ARBA00022491"/>
    </source>
</evidence>
<feature type="region of interest" description="Disordered" evidence="9">
    <location>
        <begin position="1"/>
        <end position="34"/>
    </location>
</feature>
<dbReference type="InterPro" id="IPR007412">
    <property type="entry name" value="FlgM"/>
</dbReference>
<dbReference type="SUPFAM" id="SSF101498">
    <property type="entry name" value="Anti-sigma factor FlgM"/>
    <property type="match status" value="1"/>
</dbReference>
<comment type="caution">
    <text evidence="11">The sequence shown here is derived from an EMBL/GenBank/DDBJ whole genome shotgun (WGS) entry which is preliminary data.</text>
</comment>
<keyword evidence="3" id="KW-0678">Repressor</keyword>
<keyword evidence="4" id="KW-1005">Bacterial flagellum biogenesis</keyword>
<evidence type="ECO:0000256" key="4">
    <source>
        <dbReference type="ARBA" id="ARBA00022795"/>
    </source>
</evidence>
<feature type="domain" description="Anti-sigma-28 factor FlgM C-terminal" evidence="10">
    <location>
        <begin position="41"/>
        <end position="96"/>
    </location>
</feature>
<evidence type="ECO:0000256" key="1">
    <source>
        <dbReference type="ARBA" id="ARBA00005322"/>
    </source>
</evidence>
<reference evidence="12" key="1">
    <citation type="journal article" date="2019" name="Int. J. Syst. Evol. Microbiol.">
        <title>The Global Catalogue of Microorganisms (GCM) 10K type strain sequencing project: providing services to taxonomists for standard genome sequencing and annotation.</title>
        <authorList>
            <consortium name="The Broad Institute Genomics Platform"/>
            <consortium name="The Broad Institute Genome Sequencing Center for Infectious Disease"/>
            <person name="Wu L."/>
            <person name="Ma J."/>
        </authorList>
    </citation>
    <scope>NUCLEOTIDE SEQUENCE [LARGE SCALE GENOMIC DNA]</scope>
    <source>
        <strain evidence="12">CCUG 55491</strain>
    </source>
</reference>
<evidence type="ECO:0000256" key="2">
    <source>
        <dbReference type="ARBA" id="ARBA00017823"/>
    </source>
</evidence>
<dbReference type="Proteomes" id="UP001597090">
    <property type="component" value="Unassembled WGS sequence"/>
</dbReference>
<evidence type="ECO:0000256" key="5">
    <source>
        <dbReference type="ARBA" id="ARBA00023015"/>
    </source>
</evidence>
<evidence type="ECO:0000256" key="7">
    <source>
        <dbReference type="ARBA" id="ARBA00024739"/>
    </source>
</evidence>
<comment type="function">
    <text evidence="7">Responsible for the coupling of flagellin expression to flagellar assembly by preventing expression of the flagellin genes when a component of the middle class of proteins is defective. It negatively regulates flagellar genes by inhibiting the activity of FliA by directly binding to FliA.</text>
</comment>
<keyword evidence="12" id="KW-1185">Reference proteome</keyword>
<keyword evidence="11" id="KW-0969">Cilium</keyword>
<evidence type="ECO:0000256" key="6">
    <source>
        <dbReference type="ARBA" id="ARBA00023163"/>
    </source>
</evidence>
<sequence length="103" mass="10640">MTHKIDGGLPIARLPEAAGPTSPARAGNDRSQPIGAATAADSVRLTGEAEGLQALERQLGAAPAGIDVARVNAVRTAIADGSYRVDPQQIASRMLDLDRELAQ</sequence>
<name>A0ABW2YMZ1_9GAMM</name>
<dbReference type="NCBIfam" id="TIGR03824">
    <property type="entry name" value="FlgM_jcvi"/>
    <property type="match status" value="1"/>
</dbReference>
<gene>
    <name evidence="11" type="primary">flgM</name>
    <name evidence="11" type="ORF">ACFQZQ_06940</name>
</gene>
<dbReference type="EMBL" id="JBHTIH010000003">
    <property type="protein sequence ID" value="MFD0739015.1"/>
    <property type="molecule type" value="Genomic_DNA"/>
</dbReference>
<proteinExistence type="inferred from homology"/>
<dbReference type="RefSeq" id="WP_386812032.1">
    <property type="nucleotide sequence ID" value="NZ_JBHTIH010000003.1"/>
</dbReference>
<dbReference type="InterPro" id="IPR031316">
    <property type="entry name" value="FlgM_C"/>
</dbReference>
<organism evidence="11 12">
    <name type="scientific">Lysobacter koreensis</name>
    <dbReference type="NCBI Taxonomy" id="266122"/>
    <lineage>
        <taxon>Bacteria</taxon>
        <taxon>Pseudomonadati</taxon>
        <taxon>Pseudomonadota</taxon>
        <taxon>Gammaproteobacteria</taxon>
        <taxon>Lysobacterales</taxon>
        <taxon>Lysobacteraceae</taxon>
        <taxon>Lysobacter</taxon>
    </lineage>
</organism>